<dbReference type="GO" id="GO:0016020">
    <property type="term" value="C:membrane"/>
    <property type="evidence" value="ECO:0007669"/>
    <property type="project" value="UniProtKB-SubCell"/>
</dbReference>
<feature type="transmembrane region" description="Helical" evidence="6">
    <location>
        <begin position="121"/>
        <end position="137"/>
    </location>
</feature>
<feature type="transmembrane region" description="Helical" evidence="6">
    <location>
        <begin position="70"/>
        <end position="89"/>
    </location>
</feature>
<feature type="transmembrane region" description="Helical" evidence="6">
    <location>
        <begin position="42"/>
        <end position="64"/>
    </location>
</feature>
<protein>
    <submittedName>
        <fullName evidence="8">Uncharacterized membrane protein YgaE (UPF0421/DUF939 family)</fullName>
    </submittedName>
</protein>
<feature type="compositionally biased region" description="Basic and acidic residues" evidence="5">
    <location>
        <begin position="389"/>
        <end position="405"/>
    </location>
</feature>
<dbReference type="InterPro" id="IPR049453">
    <property type="entry name" value="Memb_transporter_dom"/>
</dbReference>
<dbReference type="Pfam" id="PF13515">
    <property type="entry name" value="FUSC_2"/>
    <property type="match status" value="1"/>
</dbReference>
<keyword evidence="4 6" id="KW-0472">Membrane</keyword>
<evidence type="ECO:0000256" key="5">
    <source>
        <dbReference type="SAM" id="MobiDB-lite"/>
    </source>
</evidence>
<sequence>MPAAHEHHADSSPADVVGDQIDAALRQVQERTRATARDRRKLVNVVLILSAQSGLAAALAWVVAHELLGNPSPVFAPGAAVGTIAAALGQRAQRTVGLLLGIGLGIVVGDLLMLLLGTGPWQIGTIVALAIASALVLSGGSGSLVAQAGGTAVLISAVSPAERDLEIPRIVDAAVGSGVGLIVVALLLPLNPLRLVEKAARPVFSVLTSQLRETAEALSERNPQRAIRALDRVRGMGTDVSRLRDALSGAQEVVLISPARWRRRRPLARYAHAVGHMEHFVRDVRGLIRRAATTIEHGEPIPDELPSAVNRLAEAVGLFRAEHRADRDLDLTRKTALRAVHEAAQAYTVDSGFSGNVVVAQIRTAASDLLRATGIDTADSNSLVRRTAKNAERERDQARNTPRRD</sequence>
<evidence type="ECO:0000256" key="4">
    <source>
        <dbReference type="ARBA" id="ARBA00023136"/>
    </source>
</evidence>
<evidence type="ECO:0000256" key="6">
    <source>
        <dbReference type="SAM" id="Phobius"/>
    </source>
</evidence>
<keyword evidence="9" id="KW-1185">Reference proteome</keyword>
<proteinExistence type="predicted"/>
<dbReference type="RefSeq" id="WP_312882079.1">
    <property type="nucleotide sequence ID" value="NZ_JACHJW010000001.1"/>
</dbReference>
<comment type="subcellular location">
    <subcellularLocation>
        <location evidence="1">Membrane</location>
        <topology evidence="1">Multi-pass membrane protein</topology>
    </subcellularLocation>
</comment>
<keyword evidence="2 6" id="KW-0812">Transmembrane</keyword>
<organism evidence="8 9">
    <name type="scientific">Micromonospora polyrhachis</name>
    <dbReference type="NCBI Taxonomy" id="1282883"/>
    <lineage>
        <taxon>Bacteria</taxon>
        <taxon>Bacillati</taxon>
        <taxon>Actinomycetota</taxon>
        <taxon>Actinomycetes</taxon>
        <taxon>Micromonosporales</taxon>
        <taxon>Micromonosporaceae</taxon>
        <taxon>Micromonospora</taxon>
    </lineage>
</organism>
<dbReference type="EMBL" id="JACHJW010000001">
    <property type="protein sequence ID" value="MBB4958825.1"/>
    <property type="molecule type" value="Genomic_DNA"/>
</dbReference>
<evidence type="ECO:0000256" key="1">
    <source>
        <dbReference type="ARBA" id="ARBA00004141"/>
    </source>
</evidence>
<feature type="transmembrane region" description="Helical" evidence="6">
    <location>
        <begin position="167"/>
        <end position="188"/>
    </location>
</feature>
<keyword evidence="3 6" id="KW-1133">Transmembrane helix</keyword>
<evidence type="ECO:0000259" key="7">
    <source>
        <dbReference type="Pfam" id="PF13515"/>
    </source>
</evidence>
<evidence type="ECO:0000256" key="2">
    <source>
        <dbReference type="ARBA" id="ARBA00022692"/>
    </source>
</evidence>
<name>A0A7W7SPZ8_9ACTN</name>
<gene>
    <name evidence="8" type="ORF">FHR38_002558</name>
</gene>
<feature type="region of interest" description="Disordered" evidence="5">
    <location>
        <begin position="381"/>
        <end position="405"/>
    </location>
</feature>
<dbReference type="AlphaFoldDB" id="A0A7W7SPZ8"/>
<evidence type="ECO:0000313" key="8">
    <source>
        <dbReference type="EMBL" id="MBB4958825.1"/>
    </source>
</evidence>
<comment type="caution">
    <text evidence="8">The sequence shown here is derived from an EMBL/GenBank/DDBJ whole genome shotgun (WGS) entry which is preliminary data.</text>
</comment>
<evidence type="ECO:0000256" key="3">
    <source>
        <dbReference type="ARBA" id="ARBA00022989"/>
    </source>
</evidence>
<feature type="domain" description="Integral membrane bound transporter" evidence="7">
    <location>
        <begin position="59"/>
        <end position="183"/>
    </location>
</feature>
<evidence type="ECO:0000313" key="9">
    <source>
        <dbReference type="Proteomes" id="UP000578819"/>
    </source>
</evidence>
<feature type="transmembrane region" description="Helical" evidence="6">
    <location>
        <begin position="96"/>
        <end position="115"/>
    </location>
</feature>
<dbReference type="Proteomes" id="UP000578819">
    <property type="component" value="Unassembled WGS sequence"/>
</dbReference>
<reference evidence="8 9" key="1">
    <citation type="submission" date="2020-08" db="EMBL/GenBank/DDBJ databases">
        <title>Sequencing the genomes of 1000 actinobacteria strains.</title>
        <authorList>
            <person name="Klenk H.-P."/>
        </authorList>
    </citation>
    <scope>NUCLEOTIDE SEQUENCE [LARGE SCALE GENOMIC DNA]</scope>
    <source>
        <strain evidence="8 9">DSM 45886</strain>
    </source>
</reference>
<accession>A0A7W7SPZ8</accession>